<sequence>MNFDLQPAISDTLEVGSKTRIGNGLLTAALFQTDTRNEIVTANSSNGRSSYKNADRRGVAAWSWRWISSLVRRGG</sequence>
<evidence type="ECO:0000313" key="5">
    <source>
        <dbReference type="EMBL" id="VEA73029.1"/>
    </source>
</evidence>
<dbReference type="InterPro" id="IPR036942">
    <property type="entry name" value="Beta-barrel_TonB_sf"/>
</dbReference>
<evidence type="ECO:0000259" key="4">
    <source>
        <dbReference type="Pfam" id="PF00593"/>
    </source>
</evidence>
<dbReference type="InterPro" id="IPR000531">
    <property type="entry name" value="Beta-barrel_TonB"/>
</dbReference>
<evidence type="ECO:0000313" key="6">
    <source>
        <dbReference type="Proteomes" id="UP000271603"/>
    </source>
</evidence>
<keyword evidence="3" id="KW-0998">Cell outer membrane</keyword>
<protein>
    <submittedName>
        <fullName evidence="5">Outer membrane receptor for monomeric catechols</fullName>
    </submittedName>
</protein>
<dbReference type="Proteomes" id="UP000271603">
    <property type="component" value="Chromosome"/>
</dbReference>
<dbReference type="Pfam" id="PF00593">
    <property type="entry name" value="TonB_dep_Rec_b-barrel"/>
    <property type="match status" value="1"/>
</dbReference>
<accession>A0A3S4FW04</accession>
<name>A0A3S4FW04_SERRU</name>
<dbReference type="SUPFAM" id="SSF56935">
    <property type="entry name" value="Porins"/>
    <property type="match status" value="1"/>
</dbReference>
<evidence type="ECO:0000256" key="2">
    <source>
        <dbReference type="ARBA" id="ARBA00023136"/>
    </source>
</evidence>
<dbReference type="EMBL" id="LR134155">
    <property type="protein sequence ID" value="VEA73029.1"/>
    <property type="molecule type" value="Genomic_DNA"/>
</dbReference>
<organism evidence="5 6">
    <name type="scientific">Serratia rubidaea</name>
    <name type="common">Serratia marinorubra</name>
    <dbReference type="NCBI Taxonomy" id="61652"/>
    <lineage>
        <taxon>Bacteria</taxon>
        <taxon>Pseudomonadati</taxon>
        <taxon>Pseudomonadota</taxon>
        <taxon>Gammaproteobacteria</taxon>
        <taxon>Enterobacterales</taxon>
        <taxon>Yersiniaceae</taxon>
        <taxon>Serratia</taxon>
    </lineage>
</organism>
<gene>
    <name evidence="5" type="ORF">NCTC9419_04648</name>
</gene>
<dbReference type="GO" id="GO:0009279">
    <property type="term" value="C:cell outer membrane"/>
    <property type="evidence" value="ECO:0007669"/>
    <property type="project" value="UniProtKB-SubCell"/>
</dbReference>
<proteinExistence type="predicted"/>
<evidence type="ECO:0000256" key="1">
    <source>
        <dbReference type="ARBA" id="ARBA00004442"/>
    </source>
</evidence>
<evidence type="ECO:0000256" key="3">
    <source>
        <dbReference type="ARBA" id="ARBA00023237"/>
    </source>
</evidence>
<feature type="domain" description="TonB-dependent receptor-like beta-barrel" evidence="4">
    <location>
        <begin position="2"/>
        <end position="61"/>
    </location>
</feature>
<keyword evidence="5" id="KW-0675">Receptor</keyword>
<comment type="subcellular location">
    <subcellularLocation>
        <location evidence="1">Cell outer membrane</location>
    </subcellularLocation>
</comment>
<dbReference type="Gene3D" id="2.40.170.20">
    <property type="entry name" value="TonB-dependent receptor, beta-barrel domain"/>
    <property type="match status" value="1"/>
</dbReference>
<dbReference type="AlphaFoldDB" id="A0A3S4FW04"/>
<reference evidence="5 6" key="1">
    <citation type="submission" date="2018-12" db="EMBL/GenBank/DDBJ databases">
        <authorList>
            <consortium name="Pathogen Informatics"/>
        </authorList>
    </citation>
    <scope>NUCLEOTIDE SEQUENCE [LARGE SCALE GENOMIC DNA]</scope>
    <source>
        <strain evidence="5 6">NCTC9419</strain>
    </source>
</reference>
<keyword evidence="2" id="KW-0472">Membrane</keyword>